<dbReference type="InterPro" id="IPR027417">
    <property type="entry name" value="P-loop_NTPase"/>
</dbReference>
<dbReference type="Proteomes" id="UP000243478">
    <property type="component" value="Unassembled WGS sequence"/>
</dbReference>
<evidence type="ECO:0000313" key="1">
    <source>
        <dbReference type="EMBL" id="KKD56802.1"/>
    </source>
</evidence>
<comment type="caution">
    <text evidence="1">The sequence shown here is derived from an EMBL/GenBank/DDBJ whole genome shotgun (WGS) entry which is preliminary data.</text>
</comment>
<dbReference type="EMBL" id="JZRZ01000030">
    <property type="protein sequence ID" value="KKD56802.1"/>
    <property type="molecule type" value="Genomic_DNA"/>
</dbReference>
<name>A0A0F5ZNA0_STEMA</name>
<reference evidence="1 2" key="1">
    <citation type="submission" date="2015-03" db="EMBL/GenBank/DDBJ databases">
        <title>Draft genome of Stenotrophomonas maltophila isolated from urine specimen.</title>
        <authorList>
            <person name="Murugan N."/>
            <person name="Malathi J."/>
            <person name="Umashankar V."/>
            <person name="Madhavan H."/>
        </authorList>
    </citation>
    <scope>NUCLEOTIDE SEQUENCE [LARGE SCALE GENOMIC DNA]</scope>
    <source>
        <strain evidence="1 2">JMNMN1</strain>
    </source>
</reference>
<dbReference type="Gene3D" id="3.40.50.300">
    <property type="entry name" value="P-loop containing nucleotide triphosphate hydrolases"/>
    <property type="match status" value="1"/>
</dbReference>
<dbReference type="PATRIC" id="fig|40324.63.peg.7320"/>
<sequence>MVPMSASTSSLVQLSNVRIDRSGRTILRDVSLQVPQGSITAVLGPSGSGNGRWPAIVRVIRKGS</sequence>
<protein>
    <recommendedName>
        <fullName evidence="3">ABC transporter domain-containing protein</fullName>
    </recommendedName>
</protein>
<evidence type="ECO:0008006" key="3">
    <source>
        <dbReference type="Google" id="ProtNLM"/>
    </source>
</evidence>
<gene>
    <name evidence="1" type="ORF">VM57_19695</name>
</gene>
<dbReference type="SUPFAM" id="SSF52540">
    <property type="entry name" value="P-loop containing nucleoside triphosphate hydrolases"/>
    <property type="match status" value="1"/>
</dbReference>
<accession>A0A0F5ZNA0</accession>
<proteinExistence type="predicted"/>
<evidence type="ECO:0000313" key="2">
    <source>
        <dbReference type="Proteomes" id="UP000243478"/>
    </source>
</evidence>
<organism evidence="1 2">
    <name type="scientific">Stenotrophomonas maltophilia</name>
    <name type="common">Pseudomonas maltophilia</name>
    <name type="synonym">Xanthomonas maltophilia</name>
    <dbReference type="NCBI Taxonomy" id="40324"/>
    <lineage>
        <taxon>Bacteria</taxon>
        <taxon>Pseudomonadati</taxon>
        <taxon>Pseudomonadota</taxon>
        <taxon>Gammaproteobacteria</taxon>
        <taxon>Lysobacterales</taxon>
        <taxon>Lysobacteraceae</taxon>
        <taxon>Stenotrophomonas</taxon>
        <taxon>Stenotrophomonas maltophilia group</taxon>
    </lineage>
</organism>
<dbReference type="AlphaFoldDB" id="A0A0F5ZNA0"/>